<dbReference type="EMBL" id="BARW01034804">
    <property type="protein sequence ID" value="GAJ10272.1"/>
    <property type="molecule type" value="Genomic_DNA"/>
</dbReference>
<protein>
    <recommendedName>
        <fullName evidence="1">Methyltransferase type 11 domain-containing protein</fullName>
    </recommendedName>
</protein>
<evidence type="ECO:0000313" key="2">
    <source>
        <dbReference type="EMBL" id="GAJ10272.1"/>
    </source>
</evidence>
<dbReference type="CDD" id="cd02440">
    <property type="entry name" value="AdoMet_MTases"/>
    <property type="match status" value="1"/>
</dbReference>
<accession>X1V383</accession>
<proteinExistence type="predicted"/>
<gene>
    <name evidence="2" type="ORF">S12H4_54442</name>
</gene>
<organism evidence="2">
    <name type="scientific">marine sediment metagenome</name>
    <dbReference type="NCBI Taxonomy" id="412755"/>
    <lineage>
        <taxon>unclassified sequences</taxon>
        <taxon>metagenomes</taxon>
        <taxon>ecological metagenomes</taxon>
    </lineage>
</organism>
<dbReference type="Pfam" id="PF08241">
    <property type="entry name" value="Methyltransf_11"/>
    <property type="match status" value="1"/>
</dbReference>
<dbReference type="GO" id="GO:0008757">
    <property type="term" value="F:S-adenosylmethionine-dependent methyltransferase activity"/>
    <property type="evidence" value="ECO:0007669"/>
    <property type="project" value="InterPro"/>
</dbReference>
<dbReference type="InterPro" id="IPR013216">
    <property type="entry name" value="Methyltransf_11"/>
</dbReference>
<evidence type="ECO:0000259" key="1">
    <source>
        <dbReference type="Pfam" id="PF08241"/>
    </source>
</evidence>
<dbReference type="Gene3D" id="3.40.50.150">
    <property type="entry name" value="Vaccinia Virus protein VP39"/>
    <property type="match status" value="1"/>
</dbReference>
<name>X1V383_9ZZZZ</name>
<dbReference type="PANTHER" id="PTHR43591:SF24">
    <property type="entry name" value="2-METHOXY-6-POLYPRENYL-1,4-BENZOQUINOL METHYLASE, MITOCHONDRIAL"/>
    <property type="match status" value="1"/>
</dbReference>
<feature type="non-terminal residue" evidence="2">
    <location>
        <position position="1"/>
    </location>
</feature>
<dbReference type="PANTHER" id="PTHR43591">
    <property type="entry name" value="METHYLTRANSFERASE"/>
    <property type="match status" value="1"/>
</dbReference>
<dbReference type="AlphaFoldDB" id="X1V383"/>
<feature type="domain" description="Methyltransferase type 11" evidence="1">
    <location>
        <begin position="5"/>
        <end position="83"/>
    </location>
</feature>
<dbReference type="SUPFAM" id="SSF53335">
    <property type="entry name" value="S-adenosyl-L-methionine-dependent methyltransferases"/>
    <property type="match status" value="1"/>
</dbReference>
<dbReference type="InterPro" id="IPR029063">
    <property type="entry name" value="SAM-dependent_MTases_sf"/>
</dbReference>
<sequence length="139" mass="15535">GRGIIATGIDTNPSMLSIAVRNKTRQELANVSFQLADATNLPFPDGYFDYVSVSFGLHDKEKPIRDKVISEMKRVVKQEGAIISIDYQVPPPKNVWATFARIIEFLAGGLHYQGFKDYLRNGGLEETFKLNCFAHLSAK</sequence>
<comment type="caution">
    <text evidence="2">The sequence shown here is derived from an EMBL/GenBank/DDBJ whole genome shotgun (WGS) entry which is preliminary data.</text>
</comment>
<reference evidence="2" key="1">
    <citation type="journal article" date="2014" name="Front. Microbiol.">
        <title>High frequency of phylogenetically diverse reductive dehalogenase-homologous genes in deep subseafloor sedimentary metagenomes.</title>
        <authorList>
            <person name="Kawai M."/>
            <person name="Futagami T."/>
            <person name="Toyoda A."/>
            <person name="Takaki Y."/>
            <person name="Nishi S."/>
            <person name="Hori S."/>
            <person name="Arai W."/>
            <person name="Tsubouchi T."/>
            <person name="Morono Y."/>
            <person name="Uchiyama I."/>
            <person name="Ito T."/>
            <person name="Fujiyama A."/>
            <person name="Inagaki F."/>
            <person name="Takami H."/>
        </authorList>
    </citation>
    <scope>NUCLEOTIDE SEQUENCE</scope>
    <source>
        <strain evidence="2">Expedition CK06-06</strain>
    </source>
</reference>